<dbReference type="Proteomes" id="UP000761534">
    <property type="component" value="Unassembled WGS sequence"/>
</dbReference>
<gene>
    <name evidence="2" type="ORF">TRICI_006561</name>
</gene>
<name>A0A642UGB0_9ASCO</name>
<proteinExistence type="predicted"/>
<dbReference type="Gene3D" id="3.40.630.30">
    <property type="match status" value="1"/>
</dbReference>
<dbReference type="OrthoDB" id="7305308at2759"/>
<keyword evidence="3" id="KW-1185">Reference proteome</keyword>
<dbReference type="InterPro" id="IPR000182">
    <property type="entry name" value="GNAT_dom"/>
</dbReference>
<dbReference type="VEuPathDB" id="FungiDB:TRICI_006561"/>
<organism evidence="2 3">
    <name type="scientific">Trichomonascus ciferrii</name>
    <dbReference type="NCBI Taxonomy" id="44093"/>
    <lineage>
        <taxon>Eukaryota</taxon>
        <taxon>Fungi</taxon>
        <taxon>Dikarya</taxon>
        <taxon>Ascomycota</taxon>
        <taxon>Saccharomycotina</taxon>
        <taxon>Dipodascomycetes</taxon>
        <taxon>Dipodascales</taxon>
        <taxon>Trichomonascaceae</taxon>
        <taxon>Trichomonascus</taxon>
        <taxon>Trichomonascus ciferrii complex</taxon>
    </lineage>
</organism>
<dbReference type="AlphaFoldDB" id="A0A642UGB0"/>
<dbReference type="SUPFAM" id="SSF55729">
    <property type="entry name" value="Acyl-CoA N-acyltransferases (Nat)"/>
    <property type="match status" value="1"/>
</dbReference>
<dbReference type="EMBL" id="SWFS01000545">
    <property type="protein sequence ID" value="KAA8898432.1"/>
    <property type="molecule type" value="Genomic_DNA"/>
</dbReference>
<protein>
    <recommendedName>
        <fullName evidence="1">N-acetyltransferase domain-containing protein</fullName>
    </recommendedName>
</protein>
<dbReference type="InterPro" id="IPR016181">
    <property type="entry name" value="Acyl_CoA_acyltransferase"/>
</dbReference>
<feature type="domain" description="N-acetyltransferase" evidence="1">
    <location>
        <begin position="1"/>
        <end position="132"/>
    </location>
</feature>
<evidence type="ECO:0000313" key="3">
    <source>
        <dbReference type="Proteomes" id="UP000761534"/>
    </source>
</evidence>
<comment type="caution">
    <text evidence="2">The sequence shown here is derived from an EMBL/GenBank/DDBJ whole genome shotgun (WGS) entry which is preliminary data.</text>
</comment>
<dbReference type="GO" id="GO:0016747">
    <property type="term" value="F:acyltransferase activity, transferring groups other than amino-acyl groups"/>
    <property type="evidence" value="ECO:0007669"/>
    <property type="project" value="InterPro"/>
</dbReference>
<reference evidence="2" key="1">
    <citation type="journal article" date="2019" name="G3 (Bethesda)">
        <title>Genome Assemblies of Two Rare Opportunistic Yeast Pathogens: Diutina rugosa (syn. Candida rugosa) and Trichomonascus ciferrii (syn. Candida ciferrii).</title>
        <authorList>
            <person name="Mixao V."/>
            <person name="Saus E."/>
            <person name="Hansen A.P."/>
            <person name="Lass-Florl C."/>
            <person name="Gabaldon T."/>
        </authorList>
    </citation>
    <scope>NUCLEOTIDE SEQUENCE</scope>
    <source>
        <strain evidence="2">CBS 4856</strain>
    </source>
</reference>
<dbReference type="PROSITE" id="PS51186">
    <property type="entry name" value="GNAT"/>
    <property type="match status" value="1"/>
</dbReference>
<sequence length="132" mass="15574">MEAKESEDAEINVEKLEQGIRMPLEDPSIAMYWVLVDEEDVPVGNVSVTKEWSDWNAGYYWWIQTIFIRQEYRGLGCVKILVSILEKEMKEQGGLELRLYVHRDNKRARRAYEKVNFELSRYEMMALVPANP</sequence>
<dbReference type="CDD" id="cd04301">
    <property type="entry name" value="NAT_SF"/>
    <property type="match status" value="1"/>
</dbReference>
<evidence type="ECO:0000259" key="1">
    <source>
        <dbReference type="PROSITE" id="PS51186"/>
    </source>
</evidence>
<accession>A0A642UGB0</accession>
<dbReference type="Pfam" id="PF00583">
    <property type="entry name" value="Acetyltransf_1"/>
    <property type="match status" value="1"/>
</dbReference>
<evidence type="ECO:0000313" key="2">
    <source>
        <dbReference type="EMBL" id="KAA8898432.1"/>
    </source>
</evidence>